<dbReference type="RefSeq" id="WP_151562844.1">
    <property type="nucleotide sequence ID" value="NZ_WBMT01000010.1"/>
</dbReference>
<accession>A0A6H9Z1B8</accession>
<dbReference type="AlphaFoldDB" id="A0A6H9Z1B8"/>
<dbReference type="Proteomes" id="UP000468735">
    <property type="component" value="Unassembled WGS sequence"/>
</dbReference>
<dbReference type="EMBL" id="WBMT01000010">
    <property type="protein sequence ID" value="KAB2346925.1"/>
    <property type="molecule type" value="Genomic_DNA"/>
</dbReference>
<sequence>MPLDVASLEEDASASAHDNYWRLIGAKGIKHRISRRGTAHGSGLGKHRYIVEHTIALPHWSRRLHIR</sequence>
<keyword evidence="2" id="KW-1185">Reference proteome</keyword>
<dbReference type="OrthoDB" id="3335835at2"/>
<protein>
    <submittedName>
        <fullName evidence="1">Uncharacterized protein</fullName>
    </submittedName>
</protein>
<evidence type="ECO:0000313" key="2">
    <source>
        <dbReference type="Proteomes" id="UP000468735"/>
    </source>
</evidence>
<evidence type="ECO:0000313" key="1">
    <source>
        <dbReference type="EMBL" id="KAB2346925.1"/>
    </source>
</evidence>
<name>A0A6H9Z1B8_9ACTN</name>
<reference evidence="1 2" key="1">
    <citation type="submission" date="2019-09" db="EMBL/GenBank/DDBJ databases">
        <title>Actinomadura physcomitrii sp. nov., a novel actinomycete isolated from moss [Physcomitrium sphaericum (Ludw) Fuernr].</title>
        <authorList>
            <person name="Zhuang X."/>
            <person name="Liu C."/>
        </authorList>
    </citation>
    <scope>NUCLEOTIDE SEQUENCE [LARGE SCALE GENOMIC DNA]</scope>
    <source>
        <strain evidence="1 2">HMC1</strain>
    </source>
</reference>
<comment type="caution">
    <text evidence="1">The sequence shown here is derived from an EMBL/GenBank/DDBJ whole genome shotgun (WGS) entry which is preliminary data.</text>
</comment>
<proteinExistence type="predicted"/>
<gene>
    <name evidence="1" type="ORF">F8566_22290</name>
</gene>
<organism evidence="1 2">
    <name type="scientific">Actinomadura rudentiformis</name>
    <dbReference type="NCBI Taxonomy" id="359158"/>
    <lineage>
        <taxon>Bacteria</taxon>
        <taxon>Bacillati</taxon>
        <taxon>Actinomycetota</taxon>
        <taxon>Actinomycetes</taxon>
        <taxon>Streptosporangiales</taxon>
        <taxon>Thermomonosporaceae</taxon>
        <taxon>Actinomadura</taxon>
    </lineage>
</organism>